<evidence type="ECO:0000313" key="5">
    <source>
        <dbReference type="Proteomes" id="UP000824192"/>
    </source>
</evidence>
<gene>
    <name evidence="4" type="ORF">H9868_04235</name>
</gene>
<protein>
    <submittedName>
        <fullName evidence="4">FMN-binding protein</fullName>
    </submittedName>
</protein>
<dbReference type="AlphaFoldDB" id="A0A9D1RVX3"/>
<name>A0A9D1RVX3_9FIRM</name>
<feature type="chain" id="PRO_5039482166" evidence="2">
    <location>
        <begin position="23"/>
        <end position="413"/>
    </location>
</feature>
<comment type="caution">
    <text evidence="4">The sequence shown here is derived from an EMBL/GenBank/DDBJ whole genome shotgun (WGS) entry which is preliminary data.</text>
</comment>
<sequence>MNKKWISACAAAALLVSTAACSAPETEESAQPSVSPSATQSETLTGQGQGFGGVITATLTVEDGVITAVSFDAPDETAEIGGAALEELAEQVVAGNGAEIDGVSGATYTSDGCRAAVLNALDPEANPFEADGGDEGGETASYPTGAEPVEIPSDRKIVSATTYGIYTKDVTSAQDCVIKATLYWDLDNNQAYAVQFYEPMLPWDDNGAAGGWGNMTDEAVISALGEDGLITFTAGETECNFAKYIQIGDVVWTGELGSDPACEVAVVYSADIDGQSVKMNDYVATEAGGKWYVDASAQPAYILKSAQSVTSADDENVAMTCQIEAKETNGHGTDFWPSPITFPGNMQAIKDFVLENGFDYDYYADGGMTQNDEGYWQTPDAVSGATLAETPTYLDMLKTLYERIQNGEYVEEN</sequence>
<dbReference type="EMBL" id="DXGA01000091">
    <property type="protein sequence ID" value="HIW93731.1"/>
    <property type="molecule type" value="Genomic_DNA"/>
</dbReference>
<dbReference type="Gene3D" id="3.90.1010.20">
    <property type="match status" value="1"/>
</dbReference>
<dbReference type="PROSITE" id="PS51257">
    <property type="entry name" value="PROKAR_LIPOPROTEIN"/>
    <property type="match status" value="1"/>
</dbReference>
<feature type="region of interest" description="Disordered" evidence="1">
    <location>
        <begin position="26"/>
        <end position="49"/>
    </location>
</feature>
<accession>A0A9D1RVX3</accession>
<keyword evidence="2" id="KW-0732">Signal</keyword>
<evidence type="ECO:0000313" key="4">
    <source>
        <dbReference type="EMBL" id="HIW93731.1"/>
    </source>
</evidence>
<dbReference type="SMART" id="SM00900">
    <property type="entry name" value="FMN_bind"/>
    <property type="match status" value="1"/>
</dbReference>
<evidence type="ECO:0000259" key="3">
    <source>
        <dbReference type="SMART" id="SM00900"/>
    </source>
</evidence>
<feature type="compositionally biased region" description="Polar residues" evidence="1">
    <location>
        <begin position="29"/>
        <end position="46"/>
    </location>
</feature>
<reference evidence="4" key="2">
    <citation type="submission" date="2021-04" db="EMBL/GenBank/DDBJ databases">
        <authorList>
            <person name="Gilroy R."/>
        </authorList>
    </citation>
    <scope>NUCLEOTIDE SEQUENCE</scope>
    <source>
        <strain evidence="4">ChiGjej6B6-1540</strain>
    </source>
</reference>
<dbReference type="Pfam" id="PF04205">
    <property type="entry name" value="FMN_bind"/>
    <property type="match status" value="1"/>
</dbReference>
<reference evidence="4" key="1">
    <citation type="journal article" date="2021" name="PeerJ">
        <title>Extensive microbial diversity within the chicken gut microbiome revealed by metagenomics and culture.</title>
        <authorList>
            <person name="Gilroy R."/>
            <person name="Ravi A."/>
            <person name="Getino M."/>
            <person name="Pursley I."/>
            <person name="Horton D.L."/>
            <person name="Alikhan N.F."/>
            <person name="Baker D."/>
            <person name="Gharbi K."/>
            <person name="Hall N."/>
            <person name="Watson M."/>
            <person name="Adriaenssens E.M."/>
            <person name="Foster-Nyarko E."/>
            <person name="Jarju S."/>
            <person name="Secka A."/>
            <person name="Antonio M."/>
            <person name="Oren A."/>
            <person name="Chaudhuri R.R."/>
            <person name="La Ragione R."/>
            <person name="Hildebrand F."/>
            <person name="Pallen M.J."/>
        </authorList>
    </citation>
    <scope>NUCLEOTIDE SEQUENCE</scope>
    <source>
        <strain evidence="4">ChiGjej6B6-1540</strain>
    </source>
</reference>
<feature type="domain" description="FMN-binding" evidence="3">
    <location>
        <begin position="50"/>
        <end position="124"/>
    </location>
</feature>
<evidence type="ECO:0000256" key="1">
    <source>
        <dbReference type="SAM" id="MobiDB-lite"/>
    </source>
</evidence>
<organism evidence="4 5">
    <name type="scientific">Candidatus Flavonifractor merdipullorum</name>
    <dbReference type="NCBI Taxonomy" id="2838590"/>
    <lineage>
        <taxon>Bacteria</taxon>
        <taxon>Bacillati</taxon>
        <taxon>Bacillota</taxon>
        <taxon>Clostridia</taxon>
        <taxon>Eubacteriales</taxon>
        <taxon>Oscillospiraceae</taxon>
        <taxon>Flavonifractor</taxon>
    </lineage>
</organism>
<dbReference type="InterPro" id="IPR007329">
    <property type="entry name" value="FMN-bd"/>
</dbReference>
<dbReference type="Proteomes" id="UP000824192">
    <property type="component" value="Unassembled WGS sequence"/>
</dbReference>
<dbReference type="GO" id="GO:0016020">
    <property type="term" value="C:membrane"/>
    <property type="evidence" value="ECO:0007669"/>
    <property type="project" value="InterPro"/>
</dbReference>
<evidence type="ECO:0000256" key="2">
    <source>
        <dbReference type="SAM" id="SignalP"/>
    </source>
</evidence>
<feature type="signal peptide" evidence="2">
    <location>
        <begin position="1"/>
        <end position="22"/>
    </location>
</feature>
<proteinExistence type="predicted"/>
<dbReference type="GO" id="GO:0010181">
    <property type="term" value="F:FMN binding"/>
    <property type="evidence" value="ECO:0007669"/>
    <property type="project" value="InterPro"/>
</dbReference>